<accession>A0A8H6X8U6</accession>
<keyword evidence="7" id="KW-1185">Reference proteome</keyword>
<evidence type="ECO:0000256" key="5">
    <source>
        <dbReference type="ARBA" id="ARBA00023242"/>
    </source>
</evidence>
<comment type="caution">
    <text evidence="6">The sequence shown here is derived from an EMBL/GenBank/DDBJ whole genome shotgun (WGS) entry which is preliminary data.</text>
</comment>
<dbReference type="SUPFAM" id="SSF140996">
    <property type="entry name" value="Hermes dimerisation domain"/>
    <property type="match status" value="1"/>
</dbReference>
<keyword evidence="4" id="KW-0862">Zinc</keyword>
<comment type="subcellular location">
    <subcellularLocation>
        <location evidence="1">Nucleus</location>
    </subcellularLocation>
</comment>
<dbReference type="EMBL" id="JACAZI010000023">
    <property type="protein sequence ID" value="KAF7336216.1"/>
    <property type="molecule type" value="Genomic_DNA"/>
</dbReference>
<evidence type="ECO:0000256" key="1">
    <source>
        <dbReference type="ARBA" id="ARBA00004123"/>
    </source>
</evidence>
<dbReference type="InterPro" id="IPR012337">
    <property type="entry name" value="RNaseH-like_sf"/>
</dbReference>
<organism evidence="6 7">
    <name type="scientific">Mycena venus</name>
    <dbReference type="NCBI Taxonomy" id="2733690"/>
    <lineage>
        <taxon>Eukaryota</taxon>
        <taxon>Fungi</taxon>
        <taxon>Dikarya</taxon>
        <taxon>Basidiomycota</taxon>
        <taxon>Agaricomycotina</taxon>
        <taxon>Agaricomycetes</taxon>
        <taxon>Agaricomycetidae</taxon>
        <taxon>Agaricales</taxon>
        <taxon>Marasmiineae</taxon>
        <taxon>Mycenaceae</taxon>
        <taxon>Mycena</taxon>
    </lineage>
</organism>
<evidence type="ECO:0000256" key="3">
    <source>
        <dbReference type="ARBA" id="ARBA00022771"/>
    </source>
</evidence>
<dbReference type="OrthoDB" id="2687121at2759"/>
<dbReference type="PANTHER" id="PTHR46481:SF10">
    <property type="entry name" value="ZINC FINGER BED DOMAIN-CONTAINING PROTEIN 39"/>
    <property type="match status" value="1"/>
</dbReference>
<dbReference type="GO" id="GO:0005634">
    <property type="term" value="C:nucleus"/>
    <property type="evidence" value="ECO:0007669"/>
    <property type="project" value="UniProtKB-SubCell"/>
</dbReference>
<keyword evidence="5" id="KW-0539">Nucleus</keyword>
<dbReference type="AlphaFoldDB" id="A0A8H6X8U6"/>
<dbReference type="SUPFAM" id="SSF53098">
    <property type="entry name" value="Ribonuclease H-like"/>
    <property type="match status" value="1"/>
</dbReference>
<dbReference type="Proteomes" id="UP000620124">
    <property type="component" value="Unassembled WGS sequence"/>
</dbReference>
<proteinExistence type="predicted"/>
<keyword evidence="3" id="KW-0863">Zinc-finger</keyword>
<evidence type="ECO:0000313" key="7">
    <source>
        <dbReference type="Proteomes" id="UP000620124"/>
    </source>
</evidence>
<keyword evidence="2" id="KW-0479">Metal-binding</keyword>
<dbReference type="GO" id="GO:0008270">
    <property type="term" value="F:zinc ion binding"/>
    <property type="evidence" value="ECO:0007669"/>
    <property type="project" value="UniProtKB-KW"/>
</dbReference>
<evidence type="ECO:0000313" key="6">
    <source>
        <dbReference type="EMBL" id="KAF7336216.1"/>
    </source>
</evidence>
<reference evidence="6" key="1">
    <citation type="submission" date="2020-05" db="EMBL/GenBank/DDBJ databases">
        <title>Mycena genomes resolve the evolution of fungal bioluminescence.</title>
        <authorList>
            <person name="Tsai I.J."/>
        </authorList>
    </citation>
    <scope>NUCLEOTIDE SEQUENCE</scope>
    <source>
        <strain evidence="6">CCC161011</strain>
    </source>
</reference>
<dbReference type="InterPro" id="IPR052035">
    <property type="entry name" value="ZnF_BED_domain_contain"/>
</dbReference>
<evidence type="ECO:0000256" key="2">
    <source>
        <dbReference type="ARBA" id="ARBA00022723"/>
    </source>
</evidence>
<sequence length="423" mass="46974">MPGSKGSKESSGYSSIKSLSSAAACKVRGAAKKIIKNVISAAKSVVQGESQTSKNRLRSGVYQFFKLPELLKNNIGREYQYFKCATPKGCKIKGKGTSGYQTNKDGTKASDRASTSNLMKHATKCWGADIVSARLKGVEVQGKDGSIFSAFARATEHPIAPSDHTLTEAELKSHIIRWVAENNQPLSIVEDHEFKYILRAGQPEFCLLGCCTVACDLNGAYKHSHTYVQKLLEEYPGQLSFGTDMWTSPNHWAFVAWTVHLQHEGELLSFLLLKDMLHVLKVFKDATFYFSNENHCTITQVLTTMDKIDDLITATVITSSLQPGGAPKHALHSSIKSALKLTKSTLNKYYSRTDDSNIYRIAMILHPNYKLEYFLAWKWEKAWIKTAESLIREEFEANYDSTANGDQGTDGASDGEAVCFHMP</sequence>
<evidence type="ECO:0000256" key="4">
    <source>
        <dbReference type="ARBA" id="ARBA00022833"/>
    </source>
</evidence>
<gene>
    <name evidence="6" type="ORF">MVEN_02169400</name>
</gene>
<name>A0A8H6X8U6_9AGAR</name>
<dbReference type="PANTHER" id="PTHR46481">
    <property type="entry name" value="ZINC FINGER BED DOMAIN-CONTAINING PROTEIN 4"/>
    <property type="match status" value="1"/>
</dbReference>
<protein>
    <submittedName>
        <fullName evidence="6">Dimer-Tnp-hAT domain-containing protein</fullName>
    </submittedName>
</protein>